<feature type="transmembrane region" description="Helical" evidence="1">
    <location>
        <begin position="29"/>
        <end position="47"/>
    </location>
</feature>
<evidence type="ECO:0000313" key="2">
    <source>
        <dbReference type="EMBL" id="TYS88513.1"/>
    </source>
</evidence>
<protein>
    <recommendedName>
        <fullName evidence="4">DUF3953 domain-containing protein</fullName>
    </recommendedName>
</protein>
<keyword evidence="1" id="KW-1133">Transmembrane helix</keyword>
<evidence type="ECO:0000313" key="3">
    <source>
        <dbReference type="Proteomes" id="UP000324269"/>
    </source>
</evidence>
<reference evidence="2 3" key="1">
    <citation type="submission" date="2019-08" db="EMBL/GenBank/DDBJ databases">
        <title>Bacillus genomes from the desert of Cuatro Cienegas, Coahuila.</title>
        <authorList>
            <person name="Olmedo-Alvarez G."/>
        </authorList>
    </citation>
    <scope>NUCLEOTIDE SEQUENCE [LARGE SCALE GENOMIC DNA]</scope>
    <source>
        <strain evidence="2 3">CH87b_3T</strain>
    </source>
</reference>
<comment type="caution">
    <text evidence="2">The sequence shown here is derived from an EMBL/GenBank/DDBJ whole genome shotgun (WGS) entry which is preliminary data.</text>
</comment>
<evidence type="ECO:0008006" key="4">
    <source>
        <dbReference type="Google" id="ProtNLM"/>
    </source>
</evidence>
<dbReference type="RefSeq" id="WP_148967813.1">
    <property type="nucleotide sequence ID" value="NZ_JBNIKW010000001.1"/>
</dbReference>
<proteinExistence type="predicted"/>
<evidence type="ECO:0000256" key="1">
    <source>
        <dbReference type="SAM" id="Phobius"/>
    </source>
</evidence>
<feature type="transmembrane region" description="Helical" evidence="1">
    <location>
        <begin position="54"/>
        <end position="73"/>
    </location>
</feature>
<keyword evidence="1" id="KW-0472">Membrane</keyword>
<name>A0A5D4UMJ6_9BACI</name>
<keyword evidence="1" id="KW-0812">Transmembrane</keyword>
<dbReference type="EMBL" id="VTEZ01000001">
    <property type="protein sequence ID" value="TYS88513.1"/>
    <property type="molecule type" value="Genomic_DNA"/>
</dbReference>
<sequence length="74" mass="8254">MKKQIAIILGVSVLLISLLFYIGPFEQSLMMQMIFLFSTTVMSYASYKNGHAKPFVVLSICSLVSLSSILLMFV</sequence>
<feature type="transmembrane region" description="Helical" evidence="1">
    <location>
        <begin position="5"/>
        <end position="23"/>
    </location>
</feature>
<gene>
    <name evidence="2" type="ORF">FZC85_03555</name>
</gene>
<dbReference type="AlphaFoldDB" id="A0A5D4UMJ6"/>
<accession>A0A5D4UMJ6</accession>
<organism evidence="2 3">
    <name type="scientific">Rossellomorea aquimaris</name>
    <dbReference type="NCBI Taxonomy" id="189382"/>
    <lineage>
        <taxon>Bacteria</taxon>
        <taxon>Bacillati</taxon>
        <taxon>Bacillota</taxon>
        <taxon>Bacilli</taxon>
        <taxon>Bacillales</taxon>
        <taxon>Bacillaceae</taxon>
        <taxon>Rossellomorea</taxon>
    </lineage>
</organism>
<dbReference type="Proteomes" id="UP000324269">
    <property type="component" value="Unassembled WGS sequence"/>
</dbReference>